<feature type="transmembrane region" description="Helical" evidence="8">
    <location>
        <begin position="345"/>
        <end position="365"/>
    </location>
</feature>
<keyword evidence="2" id="KW-0328">Glycosyltransferase</keyword>
<feature type="transmembrane region" description="Helical" evidence="8">
    <location>
        <begin position="50"/>
        <end position="72"/>
    </location>
</feature>
<dbReference type="InterPro" id="IPR049829">
    <property type="entry name" value="MptA/B-like"/>
</dbReference>
<gene>
    <name evidence="9" type="ORF">GCM10010145_22810</name>
</gene>
<evidence type="ECO:0000256" key="6">
    <source>
        <dbReference type="ARBA" id="ARBA00023136"/>
    </source>
</evidence>
<evidence type="ECO:0000256" key="7">
    <source>
        <dbReference type="ARBA" id="ARBA00043987"/>
    </source>
</evidence>
<evidence type="ECO:0000256" key="5">
    <source>
        <dbReference type="ARBA" id="ARBA00022989"/>
    </source>
</evidence>
<sequence>MWGAPGPALTAVGATVAYAGIGLMLWAWWQLGTLLRAGAEMSRRQQWRSLACWTLPLVPSPLLFSADVWSYIAQGTLALRGWNVYEASPADLGGPLAANVPEVWRDSSAPYGPLSVLASQGVMAVAGENHVVAAAVGHRLVALAGLALLAWSVQRLAARTGVGEGGAWWAAPLNPLVLAHVVGGAHNEGLMIGLMMAGLVAYRSGRWVLGTVVLTGAVLVKAPTGVALACAAMVAVAARPGPWRRVGRALGITAVAGAALWLIVLLCGQGWGWLRTAGTPAEVHTWLSVSTNLGIVLEWIAGAADWNAAPGAVTATRTVGTLAGVCAVLFLVWRAPRLGAERATALSLLAIVLCSPAVQPWYLLWGGVPLAVVAWRTLADTRAKAAVVALLLMIMPSGRGPTWTYVIAAVLGGLVTWAVLTWTARRSRQPAALT</sequence>
<reference evidence="9" key="2">
    <citation type="submission" date="2020-09" db="EMBL/GenBank/DDBJ databases">
        <authorList>
            <person name="Sun Q."/>
            <person name="Ohkuma M."/>
        </authorList>
    </citation>
    <scope>NUCLEOTIDE SEQUENCE</scope>
    <source>
        <strain evidence="9">JCM 3131</strain>
    </source>
</reference>
<evidence type="ECO:0000256" key="4">
    <source>
        <dbReference type="ARBA" id="ARBA00022692"/>
    </source>
</evidence>
<dbReference type="EMBL" id="BMQK01000003">
    <property type="protein sequence ID" value="GGQ52757.1"/>
    <property type="molecule type" value="Genomic_DNA"/>
</dbReference>
<keyword evidence="5 8" id="KW-1133">Transmembrane helix</keyword>
<keyword evidence="3" id="KW-0808">Transferase</keyword>
<comment type="subcellular location">
    <subcellularLocation>
        <location evidence="1">Membrane</location>
        <topology evidence="1">Multi-pass membrane protein</topology>
    </subcellularLocation>
</comment>
<keyword evidence="4 8" id="KW-0812">Transmembrane</keyword>
<proteinExistence type="inferred from homology"/>
<comment type="caution">
    <text evidence="9">The sequence shown here is derived from an EMBL/GenBank/DDBJ whole genome shotgun (WGS) entry which is preliminary data.</text>
</comment>
<evidence type="ECO:0000256" key="2">
    <source>
        <dbReference type="ARBA" id="ARBA00022676"/>
    </source>
</evidence>
<feature type="transmembrane region" description="Helical" evidence="8">
    <location>
        <begin position="402"/>
        <end position="420"/>
    </location>
</feature>
<feature type="transmembrane region" description="Helical" evidence="8">
    <location>
        <begin position="315"/>
        <end position="333"/>
    </location>
</feature>
<protein>
    <submittedName>
        <fullName evidence="9">Alpha-(1-&gt;6)-mannopyranosyltransferase</fullName>
    </submittedName>
</protein>
<feature type="transmembrane region" description="Helical" evidence="8">
    <location>
        <begin position="207"/>
        <end position="237"/>
    </location>
</feature>
<feature type="transmembrane region" description="Helical" evidence="8">
    <location>
        <begin position="165"/>
        <end position="187"/>
    </location>
</feature>
<dbReference type="AlphaFoldDB" id="A0A918BAW6"/>
<dbReference type="GO" id="GO:0016020">
    <property type="term" value="C:membrane"/>
    <property type="evidence" value="ECO:0007669"/>
    <property type="project" value="UniProtKB-SubCell"/>
</dbReference>
<organism evidence="9 10">
    <name type="scientific">Streptomyces ruber</name>
    <dbReference type="NCBI Taxonomy" id="83378"/>
    <lineage>
        <taxon>Bacteria</taxon>
        <taxon>Bacillati</taxon>
        <taxon>Actinomycetota</taxon>
        <taxon>Actinomycetes</taxon>
        <taxon>Kitasatosporales</taxon>
        <taxon>Streptomycetaceae</taxon>
        <taxon>Streptomyces</taxon>
    </lineage>
</organism>
<keyword evidence="6 8" id="KW-0472">Membrane</keyword>
<evidence type="ECO:0000313" key="9">
    <source>
        <dbReference type="EMBL" id="GGQ52757.1"/>
    </source>
</evidence>
<feature type="transmembrane region" description="Helical" evidence="8">
    <location>
        <begin position="131"/>
        <end position="153"/>
    </location>
</feature>
<reference evidence="9" key="1">
    <citation type="journal article" date="2014" name="Int. J. Syst. Evol. Microbiol.">
        <title>Complete genome sequence of Corynebacterium casei LMG S-19264T (=DSM 44701T), isolated from a smear-ripened cheese.</title>
        <authorList>
            <consortium name="US DOE Joint Genome Institute (JGI-PGF)"/>
            <person name="Walter F."/>
            <person name="Albersmeier A."/>
            <person name="Kalinowski J."/>
            <person name="Ruckert C."/>
        </authorList>
    </citation>
    <scope>NUCLEOTIDE SEQUENCE</scope>
    <source>
        <strain evidence="9">JCM 3131</strain>
    </source>
</reference>
<dbReference type="Pfam" id="PF26314">
    <property type="entry name" value="MptA_B_family"/>
    <property type="match status" value="1"/>
</dbReference>
<evidence type="ECO:0000256" key="3">
    <source>
        <dbReference type="ARBA" id="ARBA00022679"/>
    </source>
</evidence>
<feature type="transmembrane region" description="Helical" evidence="8">
    <location>
        <begin position="249"/>
        <end position="271"/>
    </location>
</feature>
<keyword evidence="10" id="KW-1185">Reference proteome</keyword>
<name>A0A918BAW6_9ACTN</name>
<comment type="similarity">
    <text evidence="7">Belongs to the MptA/B family.</text>
</comment>
<evidence type="ECO:0000256" key="1">
    <source>
        <dbReference type="ARBA" id="ARBA00004141"/>
    </source>
</evidence>
<feature type="transmembrane region" description="Helical" evidence="8">
    <location>
        <begin position="6"/>
        <end position="29"/>
    </location>
</feature>
<dbReference type="NCBIfam" id="NF038066">
    <property type="entry name" value="MptB"/>
    <property type="match status" value="1"/>
</dbReference>
<accession>A0A918BAW6</accession>
<evidence type="ECO:0000313" key="10">
    <source>
        <dbReference type="Proteomes" id="UP000620156"/>
    </source>
</evidence>
<dbReference type="GO" id="GO:0016757">
    <property type="term" value="F:glycosyltransferase activity"/>
    <property type="evidence" value="ECO:0007669"/>
    <property type="project" value="UniProtKB-KW"/>
</dbReference>
<dbReference type="Proteomes" id="UP000620156">
    <property type="component" value="Unassembled WGS sequence"/>
</dbReference>
<evidence type="ECO:0000256" key="8">
    <source>
        <dbReference type="SAM" id="Phobius"/>
    </source>
</evidence>